<evidence type="ECO:0000256" key="10">
    <source>
        <dbReference type="ARBA" id="ARBA00022932"/>
    </source>
</evidence>
<keyword evidence="4" id="KW-0548">Nucleotidyltransferase</keyword>
<dbReference type="OrthoDB" id="9810148at2"/>
<dbReference type="Gene3D" id="1.10.8.60">
    <property type="match status" value="1"/>
</dbReference>
<feature type="compositionally biased region" description="Polar residues" evidence="12">
    <location>
        <begin position="635"/>
        <end position="672"/>
    </location>
</feature>
<dbReference type="Pfam" id="PF12170">
    <property type="entry name" value="DNA_pol3_tau_5"/>
    <property type="match status" value="1"/>
</dbReference>
<evidence type="ECO:0000256" key="6">
    <source>
        <dbReference type="ARBA" id="ARBA00022723"/>
    </source>
</evidence>
<name>A0A1E7ZCC1_9ALTE</name>
<dbReference type="AlphaFoldDB" id="A0A1E7ZCC1"/>
<feature type="region of interest" description="Disordered" evidence="12">
    <location>
        <begin position="382"/>
        <end position="583"/>
    </location>
</feature>
<dbReference type="FunFam" id="1.20.272.10:FF:000003">
    <property type="entry name" value="DNA polymerase III subunit gamma/tau"/>
    <property type="match status" value="1"/>
</dbReference>
<keyword evidence="7" id="KW-0547">Nucleotide-binding</keyword>
<comment type="caution">
    <text evidence="14">The sequence shown here is derived from an EMBL/GenBank/DDBJ whole genome shotgun (WGS) entry which is preliminary data.</text>
</comment>
<evidence type="ECO:0000256" key="12">
    <source>
        <dbReference type="SAM" id="MobiDB-lite"/>
    </source>
</evidence>
<dbReference type="Proteomes" id="UP000175691">
    <property type="component" value="Unassembled WGS sequence"/>
</dbReference>
<evidence type="ECO:0000256" key="9">
    <source>
        <dbReference type="ARBA" id="ARBA00022840"/>
    </source>
</evidence>
<dbReference type="GO" id="GO:0006261">
    <property type="term" value="P:DNA-templated DNA replication"/>
    <property type="evidence" value="ECO:0007669"/>
    <property type="project" value="TreeGrafter"/>
</dbReference>
<dbReference type="NCBIfam" id="NF004046">
    <property type="entry name" value="PRK05563.1"/>
    <property type="match status" value="1"/>
</dbReference>
<dbReference type="SUPFAM" id="SSF52540">
    <property type="entry name" value="P-loop containing nucleoside triphosphate hydrolases"/>
    <property type="match status" value="1"/>
</dbReference>
<dbReference type="EMBL" id="MDHN01000018">
    <property type="protein sequence ID" value="OFC71111.1"/>
    <property type="molecule type" value="Genomic_DNA"/>
</dbReference>
<keyword evidence="9" id="KW-0067">ATP-binding</keyword>
<dbReference type="CDD" id="cd00009">
    <property type="entry name" value="AAA"/>
    <property type="match status" value="1"/>
</dbReference>
<evidence type="ECO:0000259" key="13">
    <source>
        <dbReference type="SMART" id="SM00382"/>
    </source>
</evidence>
<dbReference type="InterPro" id="IPR003593">
    <property type="entry name" value="AAA+_ATPase"/>
</dbReference>
<dbReference type="GO" id="GO:0046872">
    <property type="term" value="F:metal ion binding"/>
    <property type="evidence" value="ECO:0007669"/>
    <property type="project" value="UniProtKB-KW"/>
</dbReference>
<dbReference type="PANTHER" id="PTHR11669:SF0">
    <property type="entry name" value="PROTEIN STICHEL-LIKE 2"/>
    <property type="match status" value="1"/>
</dbReference>
<dbReference type="GO" id="GO:0009360">
    <property type="term" value="C:DNA polymerase III complex"/>
    <property type="evidence" value="ECO:0007669"/>
    <property type="project" value="InterPro"/>
</dbReference>
<comment type="similarity">
    <text evidence="1">Belongs to the DnaX/STICHEL family.</text>
</comment>
<dbReference type="NCBIfam" id="TIGR02397">
    <property type="entry name" value="dnaX_nterm"/>
    <property type="match status" value="1"/>
</dbReference>
<feature type="compositionally biased region" description="Basic and acidic residues" evidence="12">
    <location>
        <begin position="606"/>
        <end position="630"/>
    </location>
</feature>
<dbReference type="GO" id="GO:0003887">
    <property type="term" value="F:DNA-directed DNA polymerase activity"/>
    <property type="evidence" value="ECO:0007669"/>
    <property type="project" value="UniProtKB-KW"/>
</dbReference>
<feature type="compositionally biased region" description="Low complexity" evidence="12">
    <location>
        <begin position="501"/>
        <end position="513"/>
    </location>
</feature>
<dbReference type="InterPro" id="IPR038249">
    <property type="entry name" value="PolIII_tau_V_sf"/>
</dbReference>
<evidence type="ECO:0000256" key="3">
    <source>
        <dbReference type="ARBA" id="ARBA00022679"/>
    </source>
</evidence>
<feature type="compositionally biased region" description="Polar residues" evidence="12">
    <location>
        <begin position="746"/>
        <end position="761"/>
    </location>
</feature>
<feature type="compositionally biased region" description="Polar residues" evidence="12">
    <location>
        <begin position="420"/>
        <end position="442"/>
    </location>
</feature>
<evidence type="ECO:0000256" key="4">
    <source>
        <dbReference type="ARBA" id="ARBA00022695"/>
    </source>
</evidence>
<dbReference type="InterPro" id="IPR027417">
    <property type="entry name" value="P-loop_NTPase"/>
</dbReference>
<evidence type="ECO:0000256" key="7">
    <source>
        <dbReference type="ARBA" id="ARBA00022741"/>
    </source>
</evidence>
<dbReference type="SUPFAM" id="SSF48019">
    <property type="entry name" value="post-AAA+ oligomerization domain-like"/>
    <property type="match status" value="1"/>
</dbReference>
<dbReference type="FunFam" id="1.10.8.60:FF:000013">
    <property type="entry name" value="DNA polymerase III subunit gamma/tau"/>
    <property type="match status" value="1"/>
</dbReference>
<feature type="compositionally biased region" description="Polar residues" evidence="12">
    <location>
        <begin position="382"/>
        <end position="402"/>
    </location>
</feature>
<evidence type="ECO:0000313" key="14">
    <source>
        <dbReference type="EMBL" id="OFC71111.1"/>
    </source>
</evidence>
<keyword evidence="15" id="KW-1185">Reference proteome</keyword>
<evidence type="ECO:0000256" key="2">
    <source>
        <dbReference type="ARBA" id="ARBA00012417"/>
    </source>
</evidence>
<dbReference type="GO" id="GO:0003677">
    <property type="term" value="F:DNA binding"/>
    <property type="evidence" value="ECO:0007669"/>
    <property type="project" value="InterPro"/>
</dbReference>
<proteinExistence type="inferred from homology"/>
<evidence type="ECO:0000313" key="15">
    <source>
        <dbReference type="Proteomes" id="UP000175691"/>
    </source>
</evidence>
<dbReference type="InterPro" id="IPR022754">
    <property type="entry name" value="DNA_pol_III_gamma-3"/>
</dbReference>
<dbReference type="Pfam" id="PF13177">
    <property type="entry name" value="DNA_pol3_delta2"/>
    <property type="match status" value="1"/>
</dbReference>
<dbReference type="NCBIfam" id="NF005942">
    <property type="entry name" value="PRK07994.1"/>
    <property type="match status" value="1"/>
</dbReference>
<evidence type="ECO:0000256" key="5">
    <source>
        <dbReference type="ARBA" id="ARBA00022705"/>
    </source>
</evidence>
<dbReference type="InterPro" id="IPR021029">
    <property type="entry name" value="DNA_pol_III_tau_dom-5"/>
</dbReference>
<organism evidence="14 15">
    <name type="scientific">Alteromonas confluentis</name>
    <dbReference type="NCBI Taxonomy" id="1656094"/>
    <lineage>
        <taxon>Bacteria</taxon>
        <taxon>Pseudomonadati</taxon>
        <taxon>Pseudomonadota</taxon>
        <taxon>Gammaproteobacteria</taxon>
        <taxon>Alteromonadales</taxon>
        <taxon>Alteromonadaceae</taxon>
        <taxon>Alteromonas/Salinimonas group</taxon>
        <taxon>Alteromonas</taxon>
    </lineage>
</organism>
<evidence type="ECO:0000256" key="1">
    <source>
        <dbReference type="ARBA" id="ARBA00006360"/>
    </source>
</evidence>
<sequence length="905" mass="98610">MSYQVLARKWRPGKFSELVGQEHVVTAIANALDNDRLHHAYLFTGTRGVGKTTIARIFSKSLNCETGQGANPCGVCDTCREIEQGNYVDLLEIDAASRTKVEDTRELLDNVQYKPTRGRYKVYLIDEVHMLSKHSFNALLKTLEEPPPHVKFLLATTDPQKLPITILSRCLQFNLKALSREQISGQLDHILQQEQIGFEPAALALLARAAQGSMRDALSLTDQAIAQGDNQVSASVVTDMLGLMDRHQVLKLLFALVKKDAAELLDIVAQMAEQAPDFGQVLAELSSLLHQIALTQWVPDACKLETTSAKAIYQLAKAMPAEQVQLFYQIALQGKKDLPYAVDGRSALEMTLLRMMSFAPVPPNDGNLELIVEGDGAQLTPVNSTQVAPASPVTQASTVTQNPSEPEPELESKSEPEASIVTSSSAPEDSLQSETPSVNAAESTKEPEATTSEDVADDESSVAPLEAEQQDIEQMAHKLRQSAEPVAPKPQPQMVPENESEPQQQPHPSQPQEVIQAETQPAPAPAQSVDQSFEHADNAPPQWDNIPTSHYDDMPAQDYDDEVYIDDYPLPDNQHGAAQVSAPVDNTASLTSIEEMLALRQKLKNGRKEADESPAKKQQADKADTSERVRRLSQRGGQQSVTSSDANVPEQSEGGQPSSHELNQQPVLQSEIQPPVAEEPPPWATDEIPAQLSSMDEQDHTETPADVLEPADNAASMPVAQVDSSIENALPAESEQSESDSDEQQPSVPEQTSEPAKSVVQSVDKDALPAYLPDGTKLLLGRQIDSWSERVASLGLVGLTKQIVLNSAFSQNGEQVTLELDQSQSHLINDNAIAQLTDALSSALGQPVNVEIVYGHPQQTPLSLQARIDTMRQAYAHEVVSNDEKFTTLRDVFAASVLEDTVQPR</sequence>
<dbReference type="GO" id="GO:0005524">
    <property type="term" value="F:ATP binding"/>
    <property type="evidence" value="ECO:0007669"/>
    <property type="project" value="UniProtKB-KW"/>
</dbReference>
<dbReference type="Pfam" id="PF22608">
    <property type="entry name" value="DNAX_ATPase_lid"/>
    <property type="match status" value="1"/>
</dbReference>
<dbReference type="CDD" id="cd18137">
    <property type="entry name" value="HLD_clamp_pol_III_gamma_tau"/>
    <property type="match status" value="1"/>
</dbReference>
<reference evidence="14 15" key="1">
    <citation type="submission" date="2016-08" db="EMBL/GenBank/DDBJ databases">
        <authorList>
            <person name="Seilhamer J.J."/>
        </authorList>
    </citation>
    <scope>NUCLEOTIDE SEQUENCE [LARGE SCALE GENOMIC DNA]</scope>
    <source>
        <strain evidence="14 15">KCTC 42603</strain>
    </source>
</reference>
<keyword evidence="3" id="KW-0808">Transferase</keyword>
<evidence type="ECO:0000256" key="11">
    <source>
        <dbReference type="ARBA" id="ARBA00049244"/>
    </source>
</evidence>
<dbReference type="Pfam" id="PF12169">
    <property type="entry name" value="DNA_pol3_gamma3"/>
    <property type="match status" value="1"/>
</dbReference>
<dbReference type="InterPro" id="IPR012763">
    <property type="entry name" value="DNA_pol_III_sug/sutau_N"/>
</dbReference>
<dbReference type="PANTHER" id="PTHR11669">
    <property type="entry name" value="REPLICATION FACTOR C / DNA POLYMERASE III GAMMA-TAU SUBUNIT"/>
    <property type="match status" value="1"/>
</dbReference>
<keyword evidence="5" id="KW-0235">DNA replication</keyword>
<comment type="catalytic activity">
    <reaction evidence="11">
        <text>DNA(n) + a 2'-deoxyribonucleoside 5'-triphosphate = DNA(n+1) + diphosphate</text>
        <dbReference type="Rhea" id="RHEA:22508"/>
        <dbReference type="Rhea" id="RHEA-COMP:17339"/>
        <dbReference type="Rhea" id="RHEA-COMP:17340"/>
        <dbReference type="ChEBI" id="CHEBI:33019"/>
        <dbReference type="ChEBI" id="CHEBI:61560"/>
        <dbReference type="ChEBI" id="CHEBI:173112"/>
        <dbReference type="EC" id="2.7.7.7"/>
    </reaction>
</comment>
<dbReference type="EC" id="2.7.7.7" evidence="2"/>
<dbReference type="InterPro" id="IPR045085">
    <property type="entry name" value="HLD_clamp_pol_III_gamma_tau"/>
</dbReference>
<dbReference type="SMART" id="SM00382">
    <property type="entry name" value="AAA"/>
    <property type="match status" value="1"/>
</dbReference>
<dbReference type="FunFam" id="3.40.50.300:FF:000014">
    <property type="entry name" value="DNA polymerase III subunit gamma/tau"/>
    <property type="match status" value="1"/>
</dbReference>
<feature type="region of interest" description="Disordered" evidence="12">
    <location>
        <begin position="601"/>
        <end position="762"/>
    </location>
</feature>
<dbReference type="InterPro" id="IPR050238">
    <property type="entry name" value="DNA_Rep/Repair_Clamp_Loader"/>
</dbReference>
<dbReference type="Gene3D" id="3.30.300.150">
    <property type="entry name" value="DNA polymerase III, tau subunit, domain V"/>
    <property type="match status" value="1"/>
</dbReference>
<dbReference type="RefSeq" id="WP_070125171.1">
    <property type="nucleotide sequence ID" value="NZ_MDHN01000018.1"/>
</dbReference>
<keyword evidence="6" id="KW-0479">Metal-binding</keyword>
<dbReference type="InterPro" id="IPR008921">
    <property type="entry name" value="DNA_pol3_clamp-load_cplx_C"/>
</dbReference>
<feature type="domain" description="AAA+ ATPase" evidence="13">
    <location>
        <begin position="37"/>
        <end position="178"/>
    </location>
</feature>
<dbReference type="Gene3D" id="3.40.50.300">
    <property type="entry name" value="P-loop containing nucleotide triphosphate hydrolases"/>
    <property type="match status" value="1"/>
</dbReference>
<accession>A0A1E7ZCC1</accession>
<protein>
    <recommendedName>
        <fullName evidence="2">DNA-directed DNA polymerase</fullName>
        <ecNumber evidence="2">2.7.7.7</ecNumber>
    </recommendedName>
</protein>
<evidence type="ECO:0000256" key="8">
    <source>
        <dbReference type="ARBA" id="ARBA00022833"/>
    </source>
</evidence>
<keyword evidence="10" id="KW-0239">DNA-directed DNA polymerase</keyword>
<dbReference type="STRING" id="1656094.BFC18_09970"/>
<gene>
    <name evidence="14" type="ORF">BFC18_09970</name>
</gene>
<dbReference type="Gene3D" id="1.20.272.10">
    <property type="match status" value="1"/>
</dbReference>
<keyword evidence="8" id="KW-0862">Zinc</keyword>